<feature type="domain" description="Methyltransferase" evidence="1">
    <location>
        <begin position="59"/>
        <end position="153"/>
    </location>
</feature>
<dbReference type="InterPro" id="IPR029063">
    <property type="entry name" value="SAM-dependent_MTases_sf"/>
</dbReference>
<keyword evidence="2" id="KW-0808">Transferase</keyword>
<evidence type="ECO:0000313" key="3">
    <source>
        <dbReference type="Proteomes" id="UP001589568"/>
    </source>
</evidence>
<dbReference type="InterPro" id="IPR041698">
    <property type="entry name" value="Methyltransf_25"/>
</dbReference>
<comment type="caution">
    <text evidence="2">The sequence shown here is derived from an EMBL/GenBank/DDBJ whole genome shotgun (WGS) entry which is preliminary data.</text>
</comment>
<dbReference type="RefSeq" id="WP_345408820.1">
    <property type="nucleotide sequence ID" value="NZ_BAAAXS010000001.1"/>
</dbReference>
<dbReference type="PANTHER" id="PTHR43667">
    <property type="entry name" value="CYCLOPROPANE-FATTY-ACYL-PHOSPHOLIPID SYNTHASE"/>
    <property type="match status" value="1"/>
</dbReference>
<evidence type="ECO:0000259" key="1">
    <source>
        <dbReference type="Pfam" id="PF13649"/>
    </source>
</evidence>
<dbReference type="Pfam" id="PF13649">
    <property type="entry name" value="Methyltransf_25"/>
    <property type="match status" value="1"/>
</dbReference>
<accession>A0ABV5NUZ9</accession>
<keyword evidence="3" id="KW-1185">Reference proteome</keyword>
<proteinExistence type="predicted"/>
<dbReference type="GO" id="GO:0008168">
    <property type="term" value="F:methyltransferase activity"/>
    <property type="evidence" value="ECO:0007669"/>
    <property type="project" value="UniProtKB-KW"/>
</dbReference>
<keyword evidence="2" id="KW-0489">Methyltransferase</keyword>
<dbReference type="GO" id="GO:0032259">
    <property type="term" value="P:methylation"/>
    <property type="evidence" value="ECO:0007669"/>
    <property type="project" value="UniProtKB-KW"/>
</dbReference>
<dbReference type="EMBL" id="JBHMCF010000037">
    <property type="protein sequence ID" value="MFB9474067.1"/>
    <property type="molecule type" value="Genomic_DNA"/>
</dbReference>
<gene>
    <name evidence="2" type="ORF">ACFFR3_31610</name>
</gene>
<evidence type="ECO:0000313" key="2">
    <source>
        <dbReference type="EMBL" id="MFB9474067.1"/>
    </source>
</evidence>
<dbReference type="PANTHER" id="PTHR43667:SF2">
    <property type="entry name" value="FATTY ACID C-METHYL TRANSFERASE"/>
    <property type="match status" value="1"/>
</dbReference>
<dbReference type="InterPro" id="IPR050723">
    <property type="entry name" value="CFA/CMAS"/>
</dbReference>
<protein>
    <submittedName>
        <fullName evidence="2">SAM-dependent methyltransferase</fullName>
        <ecNumber evidence="2">2.1.1.-</ecNumber>
    </submittedName>
</protein>
<dbReference type="EC" id="2.1.1.-" evidence="2"/>
<name>A0ABV5NUZ9_9ACTN</name>
<dbReference type="Proteomes" id="UP001589568">
    <property type="component" value="Unassembled WGS sequence"/>
</dbReference>
<sequence>MLADDADPATAAEKLVHPQFPRSAAYDPVWQGRYAMGPNPLWLAESLAELLDLRPGMRVLDLGCGRATSSIFLAKEFGVDVVAADLWVRPEENWARIIDSGVQARVMPIHAEAHDLKFAHEYFDVVISLDAYQYFGTDDLYLAYLQQFLVPEGVLGIVVMGLTEELNGVVPEHLADGWKWDFHAFHSPRWWREHLSRAGLMTVEHADLLPDGWRHWRRWHELGARAAEPRWRDFCAAWVRRFTLDEGRTLGLPRVVARKIKKDSS</sequence>
<dbReference type="SUPFAM" id="SSF53335">
    <property type="entry name" value="S-adenosyl-L-methionine-dependent methyltransferases"/>
    <property type="match status" value="1"/>
</dbReference>
<dbReference type="CDD" id="cd02440">
    <property type="entry name" value="AdoMet_MTases"/>
    <property type="match status" value="1"/>
</dbReference>
<dbReference type="Gene3D" id="3.40.50.150">
    <property type="entry name" value="Vaccinia Virus protein VP39"/>
    <property type="match status" value="1"/>
</dbReference>
<reference evidence="2 3" key="1">
    <citation type="submission" date="2024-09" db="EMBL/GenBank/DDBJ databases">
        <authorList>
            <person name="Sun Q."/>
            <person name="Mori K."/>
        </authorList>
    </citation>
    <scope>NUCLEOTIDE SEQUENCE [LARGE SCALE GENOMIC DNA]</scope>
    <source>
        <strain evidence="2 3">JCM 3324</strain>
    </source>
</reference>
<organism evidence="2 3">
    <name type="scientific">Nonomuraea salmonea</name>
    <dbReference type="NCBI Taxonomy" id="46181"/>
    <lineage>
        <taxon>Bacteria</taxon>
        <taxon>Bacillati</taxon>
        <taxon>Actinomycetota</taxon>
        <taxon>Actinomycetes</taxon>
        <taxon>Streptosporangiales</taxon>
        <taxon>Streptosporangiaceae</taxon>
        <taxon>Nonomuraea</taxon>
    </lineage>
</organism>